<protein>
    <submittedName>
        <fullName evidence="3">Uncharacterized protein</fullName>
    </submittedName>
</protein>
<sequence length="80" mass="8887">MERQPNLRSLNWNTNAYENNREVALVLHGDESGAYFTELFERDWRGGITLVPVGAVIVVAVTVVPAGMLGRRIEFAGEGR</sequence>
<keyword evidence="1" id="KW-0812">Transmembrane</keyword>
<keyword evidence="1" id="KW-1133">Transmembrane helix</keyword>
<dbReference type="AlphaFoldDB" id="A0AAE3IDC0"/>
<proteinExistence type="predicted"/>
<dbReference type="Proteomes" id="UP001208186">
    <property type="component" value="Unassembled WGS sequence"/>
</dbReference>
<evidence type="ECO:0000313" key="2">
    <source>
        <dbReference type="EMBL" id="MCU4719085.1"/>
    </source>
</evidence>
<keyword evidence="1" id="KW-0472">Membrane</keyword>
<dbReference type="Gene3D" id="3.30.870.10">
    <property type="entry name" value="Endonuclease Chain A"/>
    <property type="match status" value="1"/>
</dbReference>
<evidence type="ECO:0000313" key="3">
    <source>
        <dbReference type="EMBL" id="MCU4728142.1"/>
    </source>
</evidence>
<dbReference type="EMBL" id="JAOPKC010000020">
    <property type="protein sequence ID" value="MCU4719085.1"/>
    <property type="molecule type" value="Genomic_DNA"/>
</dbReference>
<evidence type="ECO:0000313" key="4">
    <source>
        <dbReference type="Proteomes" id="UP001208186"/>
    </source>
</evidence>
<name>A0AAE3IDC0_9EURY</name>
<feature type="transmembrane region" description="Helical" evidence="1">
    <location>
        <begin position="48"/>
        <end position="70"/>
    </location>
</feature>
<reference evidence="3" key="1">
    <citation type="submission" date="2023-02" db="EMBL/GenBank/DDBJ databases">
        <title>Enrichment on poylsaccharides allowed isolation of novel metabolic and taxonomic groups of Haloarchaea.</title>
        <authorList>
            <person name="Sorokin D.Y."/>
            <person name="Elcheninov A.G."/>
            <person name="Khizhniak T.V."/>
            <person name="Kolganova T.V."/>
            <person name="Kublanov I.V."/>
        </authorList>
    </citation>
    <scope>NUCLEOTIDE SEQUENCE</scope>
    <source>
        <strain evidence="2 4">HArc-curdl5-1</strain>
        <strain evidence="3">HArc-curdl7</strain>
    </source>
</reference>
<gene>
    <name evidence="3" type="ORF">OB914_14390</name>
    <name evidence="2" type="ORF">OB916_13605</name>
</gene>
<accession>A0AAE3IDC0</accession>
<dbReference type="Proteomes" id="UP001209746">
    <property type="component" value="Unassembled WGS sequence"/>
</dbReference>
<keyword evidence="4" id="KW-1185">Reference proteome</keyword>
<organism evidence="3 5">
    <name type="scientific">Halapricum hydrolyticum</name>
    <dbReference type="NCBI Taxonomy" id="2979991"/>
    <lineage>
        <taxon>Archaea</taxon>
        <taxon>Methanobacteriati</taxon>
        <taxon>Methanobacteriota</taxon>
        <taxon>Stenosarchaea group</taxon>
        <taxon>Halobacteria</taxon>
        <taxon>Halobacteriales</taxon>
        <taxon>Haloarculaceae</taxon>
        <taxon>Halapricum</taxon>
    </lineage>
</organism>
<dbReference type="SUPFAM" id="SSF56024">
    <property type="entry name" value="Phospholipase D/nuclease"/>
    <property type="match status" value="1"/>
</dbReference>
<evidence type="ECO:0000313" key="5">
    <source>
        <dbReference type="Proteomes" id="UP001209746"/>
    </source>
</evidence>
<dbReference type="RefSeq" id="WP_315909837.1">
    <property type="nucleotide sequence ID" value="NZ_JAOPKC010000020.1"/>
</dbReference>
<evidence type="ECO:0000256" key="1">
    <source>
        <dbReference type="SAM" id="Phobius"/>
    </source>
</evidence>
<dbReference type="EMBL" id="JAOPKD010000020">
    <property type="protein sequence ID" value="MCU4728142.1"/>
    <property type="molecule type" value="Genomic_DNA"/>
</dbReference>
<comment type="caution">
    <text evidence="3">The sequence shown here is derived from an EMBL/GenBank/DDBJ whole genome shotgun (WGS) entry which is preliminary data.</text>
</comment>